<comment type="caution">
    <text evidence="2">The sequence shown here is derived from an EMBL/GenBank/DDBJ whole genome shotgun (WGS) entry which is preliminary data.</text>
</comment>
<evidence type="ECO:0000313" key="2">
    <source>
        <dbReference type="EMBL" id="ETO62797.1"/>
    </source>
</evidence>
<proteinExistence type="predicted"/>
<accession>A0A080Z836</accession>
<evidence type="ECO:0000313" key="3">
    <source>
        <dbReference type="Proteomes" id="UP000028582"/>
    </source>
</evidence>
<protein>
    <submittedName>
        <fullName evidence="2">Uncharacterized protein</fullName>
    </submittedName>
</protein>
<sequence>MAHMAHAATKETCRMNGDAQRSRNPGMTDRIAYRKKTIFYVQSIEKKTGDLFAALCRTQTNTSTTQLLSYAADRILSITGTIHRILEKWGALVDWYDERAHIAHRQRVSSPSFKLKNHRKDLEPILLLLEPISRLNWHCQAERPNQVAVHMELYQITMLLADSFWLNRKWALSSTTSEMCSNTDDGC</sequence>
<feature type="region of interest" description="Disordered" evidence="1">
    <location>
        <begin position="1"/>
        <end position="27"/>
    </location>
</feature>
<dbReference type="Proteomes" id="UP000028582">
    <property type="component" value="Unassembled WGS sequence"/>
</dbReference>
<reference evidence="2 3" key="1">
    <citation type="submission" date="2013-11" db="EMBL/GenBank/DDBJ databases">
        <title>The Genome Sequence of Phytophthora parasitica P1976.</title>
        <authorList>
            <consortium name="The Broad Institute Genomics Platform"/>
            <person name="Russ C."/>
            <person name="Tyler B."/>
            <person name="Panabieres F."/>
            <person name="Shan W."/>
            <person name="Tripathy S."/>
            <person name="Grunwald N."/>
            <person name="Machado M."/>
            <person name="Johnson C.S."/>
            <person name="Walker B."/>
            <person name="Young S."/>
            <person name="Zeng Q."/>
            <person name="Gargeya S."/>
            <person name="Fitzgerald M."/>
            <person name="Haas B."/>
            <person name="Abouelleil A."/>
            <person name="Allen A.W."/>
            <person name="Alvarado L."/>
            <person name="Arachchi H.M."/>
            <person name="Berlin A.M."/>
            <person name="Chapman S.B."/>
            <person name="Gainer-Dewar J."/>
            <person name="Goldberg J."/>
            <person name="Griggs A."/>
            <person name="Gujja S."/>
            <person name="Hansen M."/>
            <person name="Howarth C."/>
            <person name="Imamovic A."/>
            <person name="Ireland A."/>
            <person name="Larimer J."/>
            <person name="McCowan C."/>
            <person name="Murphy C."/>
            <person name="Pearson M."/>
            <person name="Poon T.W."/>
            <person name="Priest M."/>
            <person name="Roberts A."/>
            <person name="Saif S."/>
            <person name="Shea T."/>
            <person name="Sisk P."/>
            <person name="Sykes S."/>
            <person name="Wortman J."/>
            <person name="Nusbaum C."/>
            <person name="Birren B."/>
        </authorList>
    </citation>
    <scope>NUCLEOTIDE SEQUENCE [LARGE SCALE GENOMIC DNA]</scope>
    <source>
        <strain evidence="2 3">P1976</strain>
    </source>
</reference>
<gene>
    <name evidence="2" type="ORF">F444_19370</name>
</gene>
<dbReference type="AlphaFoldDB" id="A0A080Z836"/>
<dbReference type="EMBL" id="ANJA01003543">
    <property type="protein sequence ID" value="ETO62797.1"/>
    <property type="molecule type" value="Genomic_DNA"/>
</dbReference>
<organism evidence="2 3">
    <name type="scientific">Phytophthora nicotianae P1976</name>
    <dbReference type="NCBI Taxonomy" id="1317066"/>
    <lineage>
        <taxon>Eukaryota</taxon>
        <taxon>Sar</taxon>
        <taxon>Stramenopiles</taxon>
        <taxon>Oomycota</taxon>
        <taxon>Peronosporomycetes</taxon>
        <taxon>Peronosporales</taxon>
        <taxon>Peronosporaceae</taxon>
        <taxon>Phytophthora</taxon>
    </lineage>
</organism>
<evidence type="ECO:0000256" key="1">
    <source>
        <dbReference type="SAM" id="MobiDB-lite"/>
    </source>
</evidence>
<name>A0A080Z836_PHYNI</name>